<sequence>MKPIKILYWTQLTYDNVEFNPVFFIKPSLEAVSYIKQYGFLNVPIIISGTNKLYDGFGYATFDIATMPGGCPNDFQPTELIYSISLRNTVFTVYPYEPFIGEVQIISPEMDAAIKEIQKSPPAPSPTSGLLPAMMGTGVDTFADNPNAAVTALVPLQPPPEPVIKESEPVIKEGYSSLQKKKRKEEEEKINSTTPHSYTLILCFLLLILVVLILCFYGDLRTNA</sequence>
<keyword evidence="1" id="KW-0812">Transmembrane</keyword>
<accession>A0A6C0K196</accession>
<evidence type="ECO:0000256" key="1">
    <source>
        <dbReference type="SAM" id="Phobius"/>
    </source>
</evidence>
<name>A0A6C0K196_9ZZZZ</name>
<evidence type="ECO:0000313" key="2">
    <source>
        <dbReference type="EMBL" id="QHU11825.1"/>
    </source>
</evidence>
<keyword evidence="1" id="KW-0472">Membrane</keyword>
<organism evidence="2">
    <name type="scientific">viral metagenome</name>
    <dbReference type="NCBI Taxonomy" id="1070528"/>
    <lineage>
        <taxon>unclassified sequences</taxon>
        <taxon>metagenomes</taxon>
        <taxon>organismal metagenomes</taxon>
    </lineage>
</organism>
<keyword evidence="1" id="KW-1133">Transmembrane helix</keyword>
<proteinExistence type="predicted"/>
<dbReference type="EMBL" id="MN740790">
    <property type="protein sequence ID" value="QHU11825.1"/>
    <property type="molecule type" value="Genomic_DNA"/>
</dbReference>
<dbReference type="AlphaFoldDB" id="A0A6C0K196"/>
<feature type="transmembrane region" description="Helical" evidence="1">
    <location>
        <begin position="198"/>
        <end position="218"/>
    </location>
</feature>
<protein>
    <submittedName>
        <fullName evidence="2">Uncharacterized protein</fullName>
    </submittedName>
</protein>
<reference evidence="2" key="1">
    <citation type="journal article" date="2020" name="Nature">
        <title>Giant virus diversity and host interactions through global metagenomics.</title>
        <authorList>
            <person name="Schulz F."/>
            <person name="Roux S."/>
            <person name="Paez-Espino D."/>
            <person name="Jungbluth S."/>
            <person name="Walsh D.A."/>
            <person name="Denef V.J."/>
            <person name="McMahon K.D."/>
            <person name="Konstantinidis K.T."/>
            <person name="Eloe-Fadrosh E.A."/>
            <person name="Kyrpides N.C."/>
            <person name="Woyke T."/>
        </authorList>
    </citation>
    <scope>NUCLEOTIDE SEQUENCE</scope>
    <source>
        <strain evidence="2">GVMAG-S-1101169-75</strain>
    </source>
</reference>